<proteinExistence type="predicted"/>
<dbReference type="EMBL" id="BJNG01000025">
    <property type="protein sequence ID" value="GEC20812.1"/>
    <property type="molecule type" value="Genomic_DNA"/>
</dbReference>
<feature type="domain" description="Phage capsid-like C-terminal" evidence="1">
    <location>
        <begin position="166"/>
        <end position="393"/>
    </location>
</feature>
<evidence type="ECO:0000313" key="2">
    <source>
        <dbReference type="EMBL" id="GEC20812.1"/>
    </source>
</evidence>
<protein>
    <recommendedName>
        <fullName evidence="1">Phage capsid-like C-terminal domain-containing protein</fullName>
    </recommendedName>
</protein>
<accession>A0A4Y3WPJ5</accession>
<dbReference type="InterPro" id="IPR054612">
    <property type="entry name" value="Phage_capsid-like_C"/>
</dbReference>
<dbReference type="RefSeq" id="WP_141279347.1">
    <property type="nucleotide sequence ID" value="NZ_BAAARZ010000018.1"/>
</dbReference>
<dbReference type="Pfam" id="PF05065">
    <property type="entry name" value="Phage_capsid"/>
    <property type="match status" value="1"/>
</dbReference>
<dbReference type="SUPFAM" id="SSF56563">
    <property type="entry name" value="Major capsid protein gp5"/>
    <property type="match status" value="1"/>
</dbReference>
<name>A0A4Y3WPJ5_9PSEU</name>
<keyword evidence="3" id="KW-1185">Reference proteome</keyword>
<reference evidence="2 3" key="1">
    <citation type="submission" date="2019-06" db="EMBL/GenBank/DDBJ databases">
        <title>Whole genome shotgun sequence of Pseudonocardia hydrocarbonoxydans NBRC 14498.</title>
        <authorList>
            <person name="Hosoyama A."/>
            <person name="Uohara A."/>
            <person name="Ohji S."/>
            <person name="Ichikawa N."/>
        </authorList>
    </citation>
    <scope>NUCLEOTIDE SEQUENCE [LARGE SCALE GENOMIC DNA]</scope>
    <source>
        <strain evidence="2 3">NBRC 14498</strain>
    </source>
</reference>
<dbReference type="Gene3D" id="3.30.2400.10">
    <property type="entry name" value="Major capsid protein gp5"/>
    <property type="match status" value="1"/>
</dbReference>
<evidence type="ECO:0000259" key="1">
    <source>
        <dbReference type="Pfam" id="PF05065"/>
    </source>
</evidence>
<comment type="caution">
    <text evidence="2">The sequence shown here is derived from an EMBL/GenBank/DDBJ whole genome shotgun (WGS) entry which is preliminary data.</text>
</comment>
<evidence type="ECO:0000313" key="3">
    <source>
        <dbReference type="Proteomes" id="UP000320338"/>
    </source>
</evidence>
<dbReference type="Gene3D" id="3.30.2320.10">
    <property type="entry name" value="hypothetical protein PF0899 domain"/>
    <property type="match status" value="1"/>
</dbReference>
<dbReference type="Proteomes" id="UP000320338">
    <property type="component" value="Unassembled WGS sequence"/>
</dbReference>
<dbReference type="AlphaFoldDB" id="A0A4Y3WPJ5"/>
<organism evidence="2 3">
    <name type="scientific">Pseudonocardia hydrocarbonoxydans</name>
    <dbReference type="NCBI Taxonomy" id="76726"/>
    <lineage>
        <taxon>Bacteria</taxon>
        <taxon>Bacillati</taxon>
        <taxon>Actinomycetota</taxon>
        <taxon>Actinomycetes</taxon>
        <taxon>Pseudonocardiales</taxon>
        <taxon>Pseudonocardiaceae</taxon>
        <taxon>Pseudonocardia</taxon>
    </lineage>
</organism>
<gene>
    <name evidence="2" type="ORF">PHY01_30950</name>
</gene>
<sequence length="397" mass="41798">MNPFLHAALTRYNSARDDTTEIQNRAKTEERDLTKEEVATIEGHVAAMNQMGPLIEQFAHEEKRTRAVADAAAAIDAGNRGELVDELVPALVPGRTQLSEMLRSIDEQRTHRWSVQPERRGVSLAGGDAEHRALVTTSTTGAPVAAGGGTPLREPRRIATAAGLPVQRVSGVEGVTWPVFGSADAADIVAEGATKPEYDNITSATATPQMIAMWTDFTRQVGMTLPNFERRLQAKLSARVARREDVLMVARVLATTGIQTYAAGADQPFADSLLQAAALVLASDVAAAPNLAVVHPTDVVAIFGGSATGTAGETPQSELRLDLHGMTVYPSTAVTAGTAIVGAWPAAAELIVGLPPTVFVDAVSGLKTNKITVLLEEAVTLGVTEPEGFVSVDFVPA</sequence>